<name>A0AAD5F6U2_PRUDU</name>
<evidence type="ECO:0000313" key="2">
    <source>
        <dbReference type="EMBL" id="KAI5355354.1"/>
    </source>
</evidence>
<feature type="compositionally biased region" description="Basic and acidic residues" evidence="1">
    <location>
        <begin position="35"/>
        <end position="49"/>
    </location>
</feature>
<evidence type="ECO:0000313" key="3">
    <source>
        <dbReference type="Proteomes" id="UP001054821"/>
    </source>
</evidence>
<dbReference type="AlphaFoldDB" id="A0AAD5F6U2"/>
<feature type="region of interest" description="Disordered" evidence="1">
    <location>
        <begin position="17"/>
        <end position="49"/>
    </location>
</feature>
<accession>A0AAD5F6U2</accession>
<sequence>MACHRCEGYALVLASASEAKATRPCHRRGKSGNRTLEKSRRQRSTRENAKRMKISRTIWVLNGLEEELWERGRSKLTRPYSELERVGGRRVKGRSGGLGNGSGFVLECCVG</sequence>
<dbReference type="EMBL" id="JAJFAZ020000001">
    <property type="protein sequence ID" value="KAI5355354.1"/>
    <property type="molecule type" value="Genomic_DNA"/>
</dbReference>
<keyword evidence="3" id="KW-1185">Reference proteome</keyword>
<reference evidence="2 3" key="1">
    <citation type="journal article" date="2022" name="G3 (Bethesda)">
        <title>Whole-genome sequence and methylome profiling of the almond [Prunus dulcis (Mill.) D.A. Webb] cultivar 'Nonpareil'.</title>
        <authorList>
            <person name="D'Amico-Willman K.M."/>
            <person name="Ouma W.Z."/>
            <person name="Meulia T."/>
            <person name="Sideli G.M."/>
            <person name="Gradziel T.M."/>
            <person name="Fresnedo-Ramirez J."/>
        </authorList>
    </citation>
    <scope>NUCLEOTIDE SEQUENCE [LARGE SCALE GENOMIC DNA]</scope>
    <source>
        <strain evidence="2">Clone GOH B32 T37-40</strain>
    </source>
</reference>
<organism evidence="2 3">
    <name type="scientific">Prunus dulcis</name>
    <name type="common">Almond</name>
    <name type="synonym">Amygdalus dulcis</name>
    <dbReference type="NCBI Taxonomy" id="3755"/>
    <lineage>
        <taxon>Eukaryota</taxon>
        <taxon>Viridiplantae</taxon>
        <taxon>Streptophyta</taxon>
        <taxon>Embryophyta</taxon>
        <taxon>Tracheophyta</taxon>
        <taxon>Spermatophyta</taxon>
        <taxon>Magnoliopsida</taxon>
        <taxon>eudicotyledons</taxon>
        <taxon>Gunneridae</taxon>
        <taxon>Pentapetalae</taxon>
        <taxon>rosids</taxon>
        <taxon>fabids</taxon>
        <taxon>Rosales</taxon>
        <taxon>Rosaceae</taxon>
        <taxon>Amygdaloideae</taxon>
        <taxon>Amygdaleae</taxon>
        <taxon>Prunus</taxon>
    </lineage>
</organism>
<evidence type="ECO:0000256" key="1">
    <source>
        <dbReference type="SAM" id="MobiDB-lite"/>
    </source>
</evidence>
<comment type="caution">
    <text evidence="2">The sequence shown here is derived from an EMBL/GenBank/DDBJ whole genome shotgun (WGS) entry which is preliminary data.</text>
</comment>
<protein>
    <submittedName>
        <fullName evidence="2">Uncharacterized protein</fullName>
    </submittedName>
</protein>
<gene>
    <name evidence="2" type="ORF">L3X38_008249</name>
</gene>
<dbReference type="Proteomes" id="UP001054821">
    <property type="component" value="Chromosome 1"/>
</dbReference>
<proteinExistence type="predicted"/>